<dbReference type="GO" id="GO:0046872">
    <property type="term" value="F:metal ion binding"/>
    <property type="evidence" value="ECO:0007669"/>
    <property type="project" value="UniProtKB-KW"/>
</dbReference>
<evidence type="ECO:0000256" key="5">
    <source>
        <dbReference type="ARBA" id="ARBA00022801"/>
    </source>
</evidence>
<reference evidence="11 12" key="1">
    <citation type="submission" date="2019-06" db="EMBL/GenBank/DDBJ databases">
        <title>Whole genome shotgun sequence of Streptomyces spinoverrucosus NBRC 14228.</title>
        <authorList>
            <person name="Hosoyama A."/>
            <person name="Uohara A."/>
            <person name="Ohji S."/>
            <person name="Ichikawa N."/>
        </authorList>
    </citation>
    <scope>NUCLEOTIDE SEQUENCE [LARGE SCALE GENOMIC DNA]</scope>
    <source>
        <strain evidence="11 12">NBRC 14228</strain>
    </source>
</reference>
<dbReference type="InterPro" id="IPR013529">
    <property type="entry name" value="Glyco_hydro_42_N"/>
</dbReference>
<keyword evidence="4" id="KW-0479">Metal-binding</keyword>
<dbReference type="PANTHER" id="PTHR36447">
    <property type="entry name" value="BETA-GALACTOSIDASE GANA"/>
    <property type="match status" value="1"/>
</dbReference>
<evidence type="ECO:0000313" key="12">
    <source>
        <dbReference type="Proteomes" id="UP000317881"/>
    </source>
</evidence>
<dbReference type="AlphaFoldDB" id="A0A4Y3VEG8"/>
<name>A0A4Y3VEG8_9ACTN</name>
<dbReference type="GO" id="GO:0009341">
    <property type="term" value="C:beta-galactosidase complex"/>
    <property type="evidence" value="ECO:0007669"/>
    <property type="project" value="InterPro"/>
</dbReference>
<keyword evidence="12" id="KW-1185">Reference proteome</keyword>
<dbReference type="PANTHER" id="PTHR36447:SF2">
    <property type="entry name" value="BETA-GALACTOSIDASE YESZ"/>
    <property type="match status" value="1"/>
</dbReference>
<dbReference type="Pfam" id="PF08532">
    <property type="entry name" value="Glyco_hydro_42M"/>
    <property type="match status" value="1"/>
</dbReference>
<dbReference type="RefSeq" id="WP_141309408.1">
    <property type="nucleotide sequence ID" value="NZ_BJND01000016.1"/>
</dbReference>
<dbReference type="OrthoDB" id="9800974at2"/>
<evidence type="ECO:0000259" key="10">
    <source>
        <dbReference type="Pfam" id="PF08532"/>
    </source>
</evidence>
<dbReference type="EC" id="3.2.1.23" evidence="3"/>
<evidence type="ECO:0000256" key="6">
    <source>
        <dbReference type="ARBA" id="ARBA00022833"/>
    </source>
</evidence>
<evidence type="ECO:0000256" key="7">
    <source>
        <dbReference type="ARBA" id="ARBA00023295"/>
    </source>
</evidence>
<comment type="caution">
    <text evidence="11">The sequence shown here is derived from an EMBL/GenBank/DDBJ whole genome shotgun (WGS) entry which is preliminary data.</text>
</comment>
<proteinExistence type="inferred from homology"/>
<evidence type="ECO:0000256" key="2">
    <source>
        <dbReference type="ARBA" id="ARBA00005940"/>
    </source>
</evidence>
<gene>
    <name evidence="11" type="ORF">SSP24_23100</name>
</gene>
<feature type="region of interest" description="Disordered" evidence="8">
    <location>
        <begin position="711"/>
        <end position="730"/>
    </location>
</feature>
<dbReference type="InterPro" id="IPR013738">
    <property type="entry name" value="Beta_galactosidase_Trimer"/>
</dbReference>
<dbReference type="SUPFAM" id="SSF51445">
    <property type="entry name" value="(Trans)glycosidases"/>
    <property type="match status" value="1"/>
</dbReference>
<protein>
    <recommendedName>
        <fullName evidence="3">beta-galactosidase</fullName>
        <ecNumber evidence="3">3.2.1.23</ecNumber>
    </recommendedName>
</protein>
<evidence type="ECO:0000256" key="8">
    <source>
        <dbReference type="SAM" id="MobiDB-lite"/>
    </source>
</evidence>
<feature type="domain" description="Glycoside hydrolase family 42 N-terminal" evidence="9">
    <location>
        <begin position="29"/>
        <end position="402"/>
    </location>
</feature>
<dbReference type="InterPro" id="IPR003476">
    <property type="entry name" value="Glyco_hydro_42"/>
</dbReference>
<dbReference type="GO" id="GO:0005975">
    <property type="term" value="P:carbohydrate metabolic process"/>
    <property type="evidence" value="ECO:0007669"/>
    <property type="project" value="InterPro"/>
</dbReference>
<keyword evidence="7" id="KW-0326">Glycosidase</keyword>
<evidence type="ECO:0000256" key="3">
    <source>
        <dbReference type="ARBA" id="ARBA00012756"/>
    </source>
</evidence>
<keyword evidence="5" id="KW-0378">Hydrolase</keyword>
<dbReference type="Pfam" id="PF02449">
    <property type="entry name" value="Glyco_hydro_42"/>
    <property type="match status" value="1"/>
</dbReference>
<organism evidence="11 12">
    <name type="scientific">Streptomyces spinoverrucosus</name>
    <dbReference type="NCBI Taxonomy" id="284043"/>
    <lineage>
        <taxon>Bacteria</taxon>
        <taxon>Bacillati</taxon>
        <taxon>Actinomycetota</taxon>
        <taxon>Actinomycetes</taxon>
        <taxon>Kitasatosporales</taxon>
        <taxon>Streptomycetaceae</taxon>
        <taxon>Streptomyces</taxon>
    </lineage>
</organism>
<accession>A0A4Y3VEG8</accession>
<dbReference type="InterPro" id="IPR029062">
    <property type="entry name" value="Class_I_gatase-like"/>
</dbReference>
<feature type="compositionally biased region" description="Basic and acidic residues" evidence="8">
    <location>
        <begin position="721"/>
        <end position="730"/>
    </location>
</feature>
<feature type="domain" description="Beta-galactosidase trimerisation" evidence="10">
    <location>
        <begin position="414"/>
        <end position="629"/>
    </location>
</feature>
<comment type="similarity">
    <text evidence="2">Belongs to the glycosyl hydrolase 42 family.</text>
</comment>
<comment type="catalytic activity">
    <reaction evidence="1">
        <text>Hydrolysis of terminal non-reducing beta-D-galactose residues in beta-D-galactosides.</text>
        <dbReference type="EC" id="3.2.1.23"/>
    </reaction>
</comment>
<evidence type="ECO:0000259" key="9">
    <source>
        <dbReference type="Pfam" id="PF02449"/>
    </source>
</evidence>
<evidence type="ECO:0000256" key="4">
    <source>
        <dbReference type="ARBA" id="ARBA00022723"/>
    </source>
</evidence>
<evidence type="ECO:0000313" key="11">
    <source>
        <dbReference type="EMBL" id="GEC04655.1"/>
    </source>
</evidence>
<dbReference type="Gene3D" id="3.40.50.880">
    <property type="match status" value="1"/>
</dbReference>
<dbReference type="Gene3D" id="3.20.20.80">
    <property type="entry name" value="Glycosidases"/>
    <property type="match status" value="1"/>
</dbReference>
<dbReference type="InterPro" id="IPR017853">
    <property type="entry name" value="GH"/>
</dbReference>
<dbReference type="GO" id="GO:0004565">
    <property type="term" value="F:beta-galactosidase activity"/>
    <property type="evidence" value="ECO:0007669"/>
    <property type="project" value="UniProtKB-EC"/>
</dbReference>
<sequence length="730" mass="81414">MADLPARVLFGAAYYHEYTPAYDAGLRPGERLKTDLDLMADAHFTVIRVGESVWSTWEPENGRFDLDWLQPVLDGAHERGISVILGTPTYAVPPWLARQYPEIAGEYATGQRFGWGGRQEADFTHPAFRFHAERVIRKIAARYAEHPAVIGWQVDNEPGVHLFHNHGVFQRFVDHLRATYGDVETLNREWGLVYWSHRLSTWADLWTPDGNTQPQYDVAWRAFQARQVIEFIGWQADIVREYARPGQFVTTCISYTRQGVADDELSARLDIASGNPYYDMQDGLLLPDPTPDQHEQKWKTTGVWSMYQTADWMFSSRQEPFLVTETNANSIGFPWDNRPAYDGQWRQAAWAHVARGARMIEYWQWQTLRFGAETYWGGVLPHSGQPGRTYAELARLGAEFHKAGELVAGLEPDADIAMVYSTPSKWLMQKYPPLATPDGEPDPAAYHRIFDPFYRGAFDTGRQVRIVHARQLPRTTPAAAVRRHPVLVAPALYITDDATLDWLAAYAHAGGHLVLGPRTGYADHEARARLEPAPGRLAEVAGVTYDEFSNLTGDVPVRASADGPLKALAGGTATHWIECLNVVDAEVLAEYDHPHFGRWPTVTTRRHGAGRITYVGTVPGRGFARALAEWLVPSAISGWHHLPETVTATTGTSPEGHRVHVIHNWSWEPTTVATPVELSDLLDGSSLPAGTALDLGAWDVRVLVAASTAHHAHSAAGDGSQEWKLRRSGG</sequence>
<dbReference type="Proteomes" id="UP000317881">
    <property type="component" value="Unassembled WGS sequence"/>
</dbReference>
<dbReference type="SUPFAM" id="SSF52317">
    <property type="entry name" value="Class I glutamine amidotransferase-like"/>
    <property type="match status" value="1"/>
</dbReference>
<evidence type="ECO:0000256" key="1">
    <source>
        <dbReference type="ARBA" id="ARBA00001412"/>
    </source>
</evidence>
<dbReference type="EMBL" id="BJND01000016">
    <property type="protein sequence ID" value="GEC04655.1"/>
    <property type="molecule type" value="Genomic_DNA"/>
</dbReference>
<keyword evidence="6" id="KW-0862">Zinc</keyword>
<dbReference type="CDD" id="cd03143">
    <property type="entry name" value="A4_beta-galactosidase_middle_domain"/>
    <property type="match status" value="1"/>
</dbReference>